<name>A0A9X0L687_SOLP1</name>
<accession>A0A9X0L687</accession>
<dbReference type="OrthoDB" id="865945at2"/>
<feature type="transmembrane region" description="Helical" evidence="1">
    <location>
        <begin position="155"/>
        <end position="179"/>
    </location>
</feature>
<feature type="transmembrane region" description="Helical" evidence="1">
    <location>
        <begin position="53"/>
        <end position="70"/>
    </location>
</feature>
<sequence length="490" mass="56285">MVSVTIYYWVFPDIMPYNGGFGFEGFTIYKPLAKDVNQYLFIEKMNSYSIQRIFPYVLLYGFFKLFNIEFSDFNMLLFFQIFQFVLAIIIIEIWNKLANRLKLGLSGQWVGYLGMLINFATLKHDFYIPFTYDRLALTSGLLSLYFYFTEKKLFLFFNSIIALVIWPTTLLFNLVMLFIPSKIQKPKTDNPVLSALWGVGIASAVCGLFILVIYIKQIPELQRLAPAVRPLLPVSLMLVAAYLGYTQFKLAQRLLPGWSEIIPKLNEILTADFRWLYIILLLTSYFLLTRVLGDPTNPYLTPQQFAINLTYGALQRPGQSLICHAVYYGLPIILLLLFWNKVLDAVGELGLGAGIMLMAVFIQAVNNETRQMANVLPLLTLFAAIAADKVMATPKIIWSTLVLTLFISKGWLPLNYFNPYFGTPGDIYPMTNFEKSAFLLWPQQAYFMNFGPWSATPYLIIQGLILILVSYTLYRIWMIGTYKNIEKINN</sequence>
<gene>
    <name evidence="2" type="ORF">ASU33_17640</name>
</gene>
<keyword evidence="3" id="KW-1185">Reference proteome</keyword>
<keyword evidence="1" id="KW-0472">Membrane</keyword>
<dbReference type="AlphaFoldDB" id="A0A9X0L687"/>
<protein>
    <submittedName>
        <fullName evidence="2">Uncharacterized protein</fullName>
    </submittedName>
</protein>
<keyword evidence="1" id="KW-0812">Transmembrane</keyword>
<comment type="caution">
    <text evidence="2">The sequence shown here is derived from an EMBL/GenBank/DDBJ whole genome shotgun (WGS) entry which is preliminary data.</text>
</comment>
<reference evidence="2 3" key="1">
    <citation type="submission" date="2015-11" db="EMBL/GenBank/DDBJ databases">
        <title>Solirubrum puertoriconensis gen. nov. an environmental bacteria isolated in Puerto Rico.</title>
        <authorList>
            <person name="Cuebas-Irizarry M.F."/>
            <person name="Montalvo-Rodriguez R."/>
        </authorList>
    </citation>
    <scope>NUCLEOTIDE SEQUENCE [LARGE SCALE GENOMIC DNA]</scope>
    <source>
        <strain evidence="2 3">MC1A</strain>
    </source>
</reference>
<feature type="transmembrane region" description="Helical" evidence="1">
    <location>
        <begin position="321"/>
        <end position="339"/>
    </location>
</feature>
<feature type="transmembrane region" description="Helical" evidence="1">
    <location>
        <begin position="396"/>
        <end position="414"/>
    </location>
</feature>
<keyword evidence="1" id="KW-1133">Transmembrane helix</keyword>
<feature type="transmembrane region" description="Helical" evidence="1">
    <location>
        <begin position="76"/>
        <end position="94"/>
    </location>
</feature>
<feature type="transmembrane region" description="Helical" evidence="1">
    <location>
        <begin position="126"/>
        <end position="148"/>
    </location>
</feature>
<dbReference type="EMBL" id="LNAL01000003">
    <property type="protein sequence ID" value="KUG09533.1"/>
    <property type="molecule type" value="Genomic_DNA"/>
</dbReference>
<evidence type="ECO:0000313" key="2">
    <source>
        <dbReference type="EMBL" id="KUG09533.1"/>
    </source>
</evidence>
<feature type="transmembrane region" description="Helical" evidence="1">
    <location>
        <begin position="191"/>
        <end position="215"/>
    </location>
</feature>
<feature type="transmembrane region" description="Helical" evidence="1">
    <location>
        <begin position="227"/>
        <end position="245"/>
    </location>
</feature>
<dbReference type="Proteomes" id="UP000054223">
    <property type="component" value="Unassembled WGS sequence"/>
</dbReference>
<organism evidence="2 3">
    <name type="scientific">Solirubrum puertoriconensis</name>
    <dbReference type="NCBI Taxonomy" id="1751427"/>
    <lineage>
        <taxon>Bacteria</taxon>
        <taxon>Pseudomonadati</taxon>
        <taxon>Bacteroidota</taxon>
        <taxon>Cytophagia</taxon>
        <taxon>Cytophagales</taxon>
    </lineage>
</organism>
<feature type="transmembrane region" description="Helical" evidence="1">
    <location>
        <begin position="275"/>
        <end position="293"/>
    </location>
</feature>
<proteinExistence type="predicted"/>
<evidence type="ECO:0000313" key="3">
    <source>
        <dbReference type="Proteomes" id="UP000054223"/>
    </source>
</evidence>
<dbReference type="RefSeq" id="WP_059067587.1">
    <property type="nucleotide sequence ID" value="NZ_LNAL01000003.1"/>
</dbReference>
<feature type="transmembrane region" description="Helical" evidence="1">
    <location>
        <begin position="455"/>
        <end position="474"/>
    </location>
</feature>
<evidence type="ECO:0000256" key="1">
    <source>
        <dbReference type="SAM" id="Phobius"/>
    </source>
</evidence>
<feature type="transmembrane region" description="Helical" evidence="1">
    <location>
        <begin position="345"/>
        <end position="365"/>
    </location>
</feature>